<evidence type="ECO:0000313" key="3">
    <source>
        <dbReference type="Proteomes" id="UP000479710"/>
    </source>
</evidence>
<dbReference type="Proteomes" id="UP000479710">
    <property type="component" value="Unassembled WGS sequence"/>
</dbReference>
<evidence type="ECO:0000313" key="2">
    <source>
        <dbReference type="EMBL" id="KAF0909294.1"/>
    </source>
</evidence>
<sequence>MECESRRSGGGGCFSCCFGKDGEGGELGQRAARALRMSSRWVLDRAAELVARAARRRRKHQQKQQLAGEFRRLRALFVSAWKKAIGFGYKEAQPSSPVTSFSIAIVANPLSLSYVIVERKIKCIPSSWIKYIMLKRTIDAIGIINIITFIVNITIIGNVSSMTFIGNITAITFINICL</sequence>
<protein>
    <submittedName>
        <fullName evidence="2">Uncharacterized protein</fullName>
    </submittedName>
</protein>
<name>A0A6G1DAY4_9ORYZ</name>
<organism evidence="2 3">
    <name type="scientific">Oryza meyeriana var. granulata</name>
    <dbReference type="NCBI Taxonomy" id="110450"/>
    <lineage>
        <taxon>Eukaryota</taxon>
        <taxon>Viridiplantae</taxon>
        <taxon>Streptophyta</taxon>
        <taxon>Embryophyta</taxon>
        <taxon>Tracheophyta</taxon>
        <taxon>Spermatophyta</taxon>
        <taxon>Magnoliopsida</taxon>
        <taxon>Liliopsida</taxon>
        <taxon>Poales</taxon>
        <taxon>Poaceae</taxon>
        <taxon>BOP clade</taxon>
        <taxon>Oryzoideae</taxon>
        <taxon>Oryzeae</taxon>
        <taxon>Oryzinae</taxon>
        <taxon>Oryza</taxon>
        <taxon>Oryza meyeriana</taxon>
    </lineage>
</organism>
<keyword evidence="3" id="KW-1185">Reference proteome</keyword>
<keyword evidence="1" id="KW-1133">Transmembrane helix</keyword>
<gene>
    <name evidence="2" type="ORF">E2562_034287</name>
</gene>
<comment type="caution">
    <text evidence="2">The sequence shown here is derived from an EMBL/GenBank/DDBJ whole genome shotgun (WGS) entry which is preliminary data.</text>
</comment>
<dbReference type="AlphaFoldDB" id="A0A6G1DAY4"/>
<keyword evidence="1" id="KW-0812">Transmembrane</keyword>
<reference evidence="2 3" key="1">
    <citation type="submission" date="2019-11" db="EMBL/GenBank/DDBJ databases">
        <title>Whole genome sequence of Oryza granulata.</title>
        <authorList>
            <person name="Li W."/>
        </authorList>
    </citation>
    <scope>NUCLEOTIDE SEQUENCE [LARGE SCALE GENOMIC DNA]</scope>
    <source>
        <strain evidence="3">cv. Menghai</strain>
        <tissue evidence="2">Leaf</tissue>
    </source>
</reference>
<evidence type="ECO:0000256" key="1">
    <source>
        <dbReference type="SAM" id="Phobius"/>
    </source>
</evidence>
<feature type="transmembrane region" description="Helical" evidence="1">
    <location>
        <begin position="138"/>
        <end position="157"/>
    </location>
</feature>
<keyword evidence="1" id="KW-0472">Membrane</keyword>
<proteinExistence type="predicted"/>
<accession>A0A6G1DAY4</accession>
<dbReference type="EMBL" id="SPHZ02000007">
    <property type="protein sequence ID" value="KAF0909294.1"/>
    <property type="molecule type" value="Genomic_DNA"/>
</dbReference>